<evidence type="ECO:0000259" key="2">
    <source>
        <dbReference type="Pfam" id="PF00753"/>
    </source>
</evidence>
<reference evidence="4 5" key="1">
    <citation type="submission" date="2017-10" db="EMBL/GenBank/DDBJ databases">
        <title>Analysis of the genome sequences of Rhizobium populations associated to common bean (phaseolus vulgaris).</title>
        <authorList>
            <person name="Bustos P."/>
            <person name="Santamaria R.I."/>
            <person name="Miranda-Sanchez F."/>
            <person name="Perez-Carrascal O."/>
            <person name="Juarez S."/>
            <person name="Lozano L."/>
            <person name="Martinez-Flores I."/>
            <person name="Vinuesa P."/>
            <person name="Martinez-Romero E."/>
            <person name="Cevallos M.A."/>
            <person name="Romero D."/>
            <person name="Davila G."/>
            <person name="Gonzalez V."/>
        </authorList>
    </citation>
    <scope>NUCLEOTIDE SEQUENCE [LARGE SCALE GENOMIC DNA]</scope>
    <source>
        <strain evidence="4 5">NXT3</strain>
    </source>
</reference>
<sequence length="257" mass="28435">MEMAQQVPLDPHGRAENPPSNTANDDGTLQLCSDVAYRRLGIVNVVFFGSPGAGDRKWVLIDAGVMGTTGLITRAAEERFGAKSRPAAIVMTHGHFDHVGALEEISDLEGAWHSDWHPLDGVLENLGWFGKRFRPDMRECTVVSHGTAAAHRHRSGENTSSLGASFPKHRQHGRRETPVSCLMRGLRAKGPVASLTTMPLYGVVSAAMIYDDQPIVDYFRRIDEQRIMGAMTVSGDDRIYFFELERVDEPLQRHASN</sequence>
<feature type="region of interest" description="Disordered" evidence="1">
    <location>
        <begin position="147"/>
        <end position="174"/>
    </location>
</feature>
<dbReference type="Pfam" id="PF00753">
    <property type="entry name" value="Lactamase_B"/>
    <property type="match status" value="1"/>
</dbReference>
<dbReference type="InterPro" id="IPR036866">
    <property type="entry name" value="RibonucZ/Hydroxyglut_hydro"/>
</dbReference>
<dbReference type="Pfam" id="PF14232">
    <property type="entry name" value="DUF4334"/>
    <property type="match status" value="1"/>
</dbReference>
<feature type="compositionally biased region" description="Polar residues" evidence="1">
    <location>
        <begin position="18"/>
        <end position="27"/>
    </location>
</feature>
<evidence type="ECO:0000313" key="5">
    <source>
        <dbReference type="Proteomes" id="UP000239340"/>
    </source>
</evidence>
<evidence type="ECO:0000259" key="3">
    <source>
        <dbReference type="Pfam" id="PF14232"/>
    </source>
</evidence>
<dbReference type="SUPFAM" id="SSF56281">
    <property type="entry name" value="Metallo-hydrolase/oxidoreductase"/>
    <property type="match status" value="1"/>
</dbReference>
<feature type="domain" description="Metallo-beta-lactamase" evidence="2">
    <location>
        <begin position="40"/>
        <end position="107"/>
    </location>
</feature>
<keyword evidence="4" id="KW-0378">Hydrolase</keyword>
<dbReference type="InterPro" id="IPR025568">
    <property type="entry name" value="DUF4334"/>
</dbReference>
<name>A0A2L0H2Y8_RHIFR</name>
<organism evidence="4 5">
    <name type="scientific">Rhizobium fredii</name>
    <name type="common">Sinorhizobium fredii</name>
    <dbReference type="NCBI Taxonomy" id="380"/>
    <lineage>
        <taxon>Bacteria</taxon>
        <taxon>Pseudomonadati</taxon>
        <taxon>Pseudomonadota</taxon>
        <taxon>Alphaproteobacteria</taxon>
        <taxon>Hyphomicrobiales</taxon>
        <taxon>Rhizobiaceae</taxon>
        <taxon>Sinorhizobium/Ensifer group</taxon>
        <taxon>Sinorhizobium</taxon>
    </lineage>
</organism>
<feature type="region of interest" description="Disordered" evidence="1">
    <location>
        <begin position="1"/>
        <end position="27"/>
    </location>
</feature>
<dbReference type="AlphaFoldDB" id="A0A2L0H2Y8"/>
<protein>
    <submittedName>
        <fullName evidence="4">Metallo-beta-lactamase family hydrolase protein</fullName>
    </submittedName>
</protein>
<feature type="domain" description="DUF4334" evidence="3">
    <location>
        <begin position="192"/>
        <end position="246"/>
    </location>
</feature>
<gene>
    <name evidence="4" type="ORF">NXT3_CH00586</name>
</gene>
<evidence type="ECO:0000256" key="1">
    <source>
        <dbReference type="SAM" id="MobiDB-lite"/>
    </source>
</evidence>
<accession>A0A2L0H2Y8</accession>
<dbReference type="EMBL" id="CP024307">
    <property type="protein sequence ID" value="AUX75189.1"/>
    <property type="molecule type" value="Genomic_DNA"/>
</dbReference>
<dbReference type="GO" id="GO:0016787">
    <property type="term" value="F:hydrolase activity"/>
    <property type="evidence" value="ECO:0007669"/>
    <property type="project" value="UniProtKB-KW"/>
</dbReference>
<proteinExistence type="predicted"/>
<dbReference type="Gene3D" id="2.40.128.580">
    <property type="entry name" value="GXWXG domain"/>
    <property type="match status" value="1"/>
</dbReference>
<dbReference type="InterPro" id="IPR001279">
    <property type="entry name" value="Metallo-B-lactamas"/>
</dbReference>
<evidence type="ECO:0000313" key="4">
    <source>
        <dbReference type="EMBL" id="AUX75189.1"/>
    </source>
</evidence>
<dbReference type="Proteomes" id="UP000239340">
    <property type="component" value="Chromosome"/>
</dbReference>